<feature type="transmembrane region" description="Helical" evidence="7">
    <location>
        <begin position="561"/>
        <end position="583"/>
    </location>
</feature>
<evidence type="ECO:0000256" key="1">
    <source>
        <dbReference type="ARBA" id="ARBA00004370"/>
    </source>
</evidence>
<dbReference type="HOGENOM" id="CLU_001771_4_0_1"/>
<feature type="transmembrane region" description="Helical" evidence="7">
    <location>
        <begin position="782"/>
        <end position="809"/>
    </location>
</feature>
<evidence type="ECO:0000256" key="3">
    <source>
        <dbReference type="ARBA" id="ARBA00022723"/>
    </source>
</evidence>
<dbReference type="InterPro" id="IPR008250">
    <property type="entry name" value="ATPase_P-typ_transduc_dom_A_sf"/>
</dbReference>
<feature type="transmembrane region" description="Helical" evidence="7">
    <location>
        <begin position="1132"/>
        <end position="1152"/>
    </location>
</feature>
<keyword evidence="4" id="KW-1278">Translocase</keyword>
<keyword evidence="6 7" id="KW-0472">Membrane</keyword>
<sequence length="1499" mass="163572">MARETEPRDNCLSSCCGQGKEINSGDACNPQTPDQGRDLNKPDCCKDKPSPCCSVSCLDRIALRECEQESILSPNDLSQKPTGSACQSPDGKPCDQHRRSARAKYAATLEALGCICRALIALGQESCCPSESRSTSGNERHSTESSRRILRDSLGSSSTSLKRRRSTGKGDACSSGCCGVSKASADSKQCGVPKNGKTINSEVSINIGEDVSVTKDASSEAMNCSKGCCSRPKINQSLTTEHHSSSGMGKSDDHGCSAGCCSTSAVLSKNKLSEPATCSTCCCSKPKQPSSVLLGDISHQSHPRLDDCCSNMPSGCAIGKESSDMIESIPCTTIPDLEKGITSKEHIILSVSGLTCTGCETKLKRALGSLQSVQNLKTSLVLSRAEFDLNCDVQSLDEVLKHLGKTTEFKCERIIDRGSRVDVIVSDAAEFMKQDWPRGVTEMNLIDDQSVNVVYDAKIIGARDLLEHGWDRPLSLAPPRSDPTLLAGDKHVRHMGYMTILSIILTVPVLVLAWAPLPKHEIAYGSASLALATIVQIVIAGPFYPKALKALMFSRVIEMDLLIVLSTSAAYIFSVVSFGYLVVGKPLATGEFFETSTLLVTLIMVGRYVTALARQKAVESISLRSLQTPTATLVDESGANEKEIDVRLLQHGDVLKILPDSKIPTDGTVIGGSSEVDESMITGEPIPVEKFPASTVVAGSVNGSGTLIVKLTRLPADNTISVIAGLVDQAKLSKPRIQDIADRVASFFVPVVITLSIITFVIWIAVGITVRSQSGARATTEAITYAITVLIVSCPCAIGLAVPMVIVIASGVAAERGVIFKTANSIEVAYKAVNVVFDKTGTLTHGKLTVAVEHISSNDYLPLLISLIGSNKHPISASVATHLRGRGISASTVTDIKVHAGKGVEGLAQGLTLRAGNSRWLNLSSDPQVQSVLEQGYTAFCFTINDTLAAVFGLEDSLRPDALETVTKLQERDISVHILSGDDDGPVHSIARQLGIAAQNVRSRCTPIDKQRYIQTLVNQPGHPHKKIRTTTIFVGDGTNDAIALASSTIGVHMNQETGSDVAQSAADVVLMRPSLSSILTMINISEKAVRRIKFNFGWSFVYNVFAILLGAGAFVDARIPPRFAGLGELVSVLPVVVAAVLLNLAYCYVLFGTLRNPYYRRLQHAIQQCYVGNPSTMDVFLDICDTFFFDRLYATILPRQNFPSNNTLHELGVEAHNQHVRLYYPLQPSQWAASSSWRRDDLSRQALSLFLITWLFGVLMYFLGSTLLYHTIYNKSLLKHPKYLPHQTRLEIAQSMFAMPIMAILTVPFFLAEIHGWTKLYDFPSTANPNIQTPLNMPWKVWTILQYPLFILFTDTGIYFIHRLLHHPSIYRFIHKRHHKWIIPTPYASYAFNPVDGWAQSLPYHVFPLLFPLQKCAYLGLFVGVTGWTVFIHDAEYLPYSKAINGAACHTMHHLYFNYNYGQFMTFWDRVCGTYLLPHDRGFIHDADGNEHVLKKVD</sequence>
<evidence type="ECO:0000313" key="10">
    <source>
        <dbReference type="EMBL" id="EEA22756.1"/>
    </source>
</evidence>
<feature type="compositionally biased region" description="Polar residues" evidence="8">
    <location>
        <begin position="74"/>
        <end position="87"/>
    </location>
</feature>
<keyword evidence="7" id="KW-0547">Nucleotide-binding</keyword>
<evidence type="ECO:0000256" key="2">
    <source>
        <dbReference type="ARBA" id="ARBA00022692"/>
    </source>
</evidence>
<evidence type="ECO:0000259" key="9">
    <source>
        <dbReference type="PROSITE" id="PS50846"/>
    </source>
</evidence>
<organism evidence="10 11">
    <name type="scientific">Talaromyces marneffei (strain ATCC 18224 / CBS 334.59 / QM 7333)</name>
    <name type="common">Penicillium marneffei</name>
    <dbReference type="NCBI Taxonomy" id="441960"/>
    <lineage>
        <taxon>Eukaryota</taxon>
        <taxon>Fungi</taxon>
        <taxon>Dikarya</taxon>
        <taxon>Ascomycota</taxon>
        <taxon>Pezizomycotina</taxon>
        <taxon>Eurotiomycetes</taxon>
        <taxon>Eurotiomycetidae</taxon>
        <taxon>Eurotiales</taxon>
        <taxon>Trichocomaceae</taxon>
        <taxon>Talaromyces</taxon>
        <taxon>Talaromyces sect. Talaromyces</taxon>
    </lineage>
</organism>
<dbReference type="Pfam" id="PF00702">
    <property type="entry name" value="Hydrolase"/>
    <property type="match status" value="1"/>
</dbReference>
<dbReference type="InterPro" id="IPR006121">
    <property type="entry name" value="HMA_dom"/>
</dbReference>
<evidence type="ECO:0000256" key="5">
    <source>
        <dbReference type="ARBA" id="ARBA00022989"/>
    </source>
</evidence>
<dbReference type="GO" id="GO:0005506">
    <property type="term" value="F:iron ion binding"/>
    <property type="evidence" value="ECO:0007669"/>
    <property type="project" value="InterPro"/>
</dbReference>
<dbReference type="Pfam" id="PF24534">
    <property type="entry name" value="HMA_PCA1"/>
    <property type="match status" value="1"/>
</dbReference>
<dbReference type="GO" id="GO:0030003">
    <property type="term" value="P:intracellular monoatomic cation homeostasis"/>
    <property type="evidence" value="ECO:0007669"/>
    <property type="project" value="UniProtKB-ARBA"/>
</dbReference>
<dbReference type="EMBL" id="DS995902">
    <property type="protein sequence ID" value="EEA22756.1"/>
    <property type="molecule type" value="Genomic_DNA"/>
</dbReference>
<keyword evidence="2 7" id="KW-0812">Transmembrane</keyword>
<dbReference type="InterPro" id="IPR001757">
    <property type="entry name" value="P_typ_ATPase"/>
</dbReference>
<dbReference type="FunFam" id="2.70.150.10:FF:000002">
    <property type="entry name" value="Copper-transporting ATPase 1, putative"/>
    <property type="match status" value="1"/>
</dbReference>
<keyword evidence="11" id="KW-1185">Reference proteome</keyword>
<feature type="transmembrane region" description="Helical" evidence="7">
    <location>
        <begin position="522"/>
        <end position="540"/>
    </location>
</feature>
<feature type="region of interest" description="Disordered" evidence="8">
    <location>
        <begin position="74"/>
        <end position="93"/>
    </location>
</feature>
<dbReference type="Proteomes" id="UP000001294">
    <property type="component" value="Unassembled WGS sequence"/>
</dbReference>
<protein>
    <submittedName>
        <fullName evidence="10">Copper-transporting ATPase, putative</fullName>
    </submittedName>
</protein>
<dbReference type="STRING" id="441960.B6QHB1"/>
<feature type="transmembrane region" description="Helical" evidence="7">
    <location>
        <begin position="744"/>
        <end position="770"/>
    </location>
</feature>
<evidence type="ECO:0000256" key="4">
    <source>
        <dbReference type="ARBA" id="ARBA00022967"/>
    </source>
</evidence>
<dbReference type="InterPro" id="IPR059000">
    <property type="entry name" value="ATPase_P-type_domA"/>
</dbReference>
<dbReference type="GO" id="GO:0019829">
    <property type="term" value="F:ATPase-coupled monoatomic cation transmembrane transporter activity"/>
    <property type="evidence" value="ECO:0007669"/>
    <property type="project" value="InterPro"/>
</dbReference>
<comment type="similarity">
    <text evidence="7">Belongs to the cation transport ATPase (P-type) (TC 3.A.3) family. Type IB subfamily.</text>
</comment>
<feature type="domain" description="HMA" evidence="9">
    <location>
        <begin position="345"/>
        <end position="408"/>
    </location>
</feature>
<dbReference type="Gene3D" id="3.40.50.1000">
    <property type="entry name" value="HAD superfamily/HAD-like"/>
    <property type="match status" value="1"/>
</dbReference>
<dbReference type="OrthoDB" id="432719at2759"/>
<feature type="region of interest" description="Disordered" evidence="8">
    <location>
        <begin position="130"/>
        <end position="191"/>
    </location>
</feature>
<dbReference type="InterPro" id="IPR044492">
    <property type="entry name" value="P_typ_ATPase_HD_dom"/>
</dbReference>
<dbReference type="NCBIfam" id="TIGR01494">
    <property type="entry name" value="ATPase_P-type"/>
    <property type="match status" value="1"/>
</dbReference>
<name>B6QHB1_TALMQ</name>
<dbReference type="PANTHER" id="PTHR46594:SF4">
    <property type="entry name" value="P-TYPE CATION-TRANSPORTING ATPASE"/>
    <property type="match status" value="1"/>
</dbReference>
<dbReference type="PRINTS" id="PR00119">
    <property type="entry name" value="CATATPASE"/>
</dbReference>
<gene>
    <name evidence="10" type="ORF">PMAA_093720</name>
</gene>
<feature type="transmembrane region" description="Helical" evidence="7">
    <location>
        <begin position="495"/>
        <end position="516"/>
    </location>
</feature>
<evidence type="ECO:0000256" key="8">
    <source>
        <dbReference type="SAM" id="MobiDB-lite"/>
    </source>
</evidence>
<dbReference type="SFLD" id="SFLDF00027">
    <property type="entry name" value="p-type_atpase"/>
    <property type="match status" value="1"/>
</dbReference>
<dbReference type="Gene3D" id="2.70.150.10">
    <property type="entry name" value="Calcium-transporting ATPase, cytoplasmic transduction domain A"/>
    <property type="match status" value="1"/>
</dbReference>
<accession>B6QHB1</accession>
<dbReference type="InterPro" id="IPR027256">
    <property type="entry name" value="P-typ_ATPase_IB"/>
</dbReference>
<comment type="subcellular location">
    <subcellularLocation>
        <location evidence="1 7">Membrane</location>
    </subcellularLocation>
</comment>
<dbReference type="PROSITE" id="PS00154">
    <property type="entry name" value="ATPASE_E1_E2"/>
    <property type="match status" value="1"/>
</dbReference>
<dbReference type="InterPro" id="IPR018303">
    <property type="entry name" value="ATPase_P-typ_P_site"/>
</dbReference>
<dbReference type="Pfam" id="PF00403">
    <property type="entry name" value="HMA"/>
    <property type="match status" value="1"/>
</dbReference>
<dbReference type="InterPro" id="IPR023299">
    <property type="entry name" value="ATPase_P-typ_cyto_dom_N"/>
</dbReference>
<dbReference type="CDD" id="cd00371">
    <property type="entry name" value="HMA"/>
    <property type="match status" value="1"/>
</dbReference>
<dbReference type="SFLD" id="SFLDS00003">
    <property type="entry name" value="Haloacid_Dehalogenase"/>
    <property type="match status" value="1"/>
</dbReference>
<dbReference type="PANTHER" id="PTHR46594">
    <property type="entry name" value="P-TYPE CATION-TRANSPORTING ATPASE"/>
    <property type="match status" value="1"/>
</dbReference>
<feature type="transmembrane region" description="Helical" evidence="7">
    <location>
        <begin position="595"/>
        <end position="613"/>
    </location>
</feature>
<dbReference type="InterPro" id="IPR056236">
    <property type="entry name" value="HMA_PCA1"/>
</dbReference>
<dbReference type="InterPro" id="IPR036163">
    <property type="entry name" value="HMA_dom_sf"/>
</dbReference>
<dbReference type="GO" id="GO:0016491">
    <property type="term" value="F:oxidoreductase activity"/>
    <property type="evidence" value="ECO:0007669"/>
    <property type="project" value="InterPro"/>
</dbReference>
<dbReference type="Gene3D" id="3.30.70.100">
    <property type="match status" value="1"/>
</dbReference>
<dbReference type="VEuPathDB" id="FungiDB:PMAA_093720"/>
<dbReference type="SUPFAM" id="SSF81665">
    <property type="entry name" value="Calcium ATPase, transmembrane domain M"/>
    <property type="match status" value="1"/>
</dbReference>
<dbReference type="GO" id="GO:0005524">
    <property type="term" value="F:ATP binding"/>
    <property type="evidence" value="ECO:0007669"/>
    <property type="project" value="UniProtKB-UniRule"/>
</dbReference>
<dbReference type="Pfam" id="PF00122">
    <property type="entry name" value="E1-E2_ATPase"/>
    <property type="match status" value="1"/>
</dbReference>
<feature type="compositionally biased region" description="Basic and acidic residues" evidence="8">
    <location>
        <begin position="138"/>
        <end position="151"/>
    </location>
</feature>
<dbReference type="PhylomeDB" id="B6QHB1"/>
<dbReference type="Pfam" id="PF04116">
    <property type="entry name" value="FA_hydroxylase"/>
    <property type="match status" value="1"/>
</dbReference>
<dbReference type="NCBIfam" id="TIGR01525">
    <property type="entry name" value="ATPase-IB_hvy"/>
    <property type="match status" value="1"/>
</dbReference>
<evidence type="ECO:0000313" key="11">
    <source>
        <dbReference type="Proteomes" id="UP000001294"/>
    </source>
</evidence>
<dbReference type="InterPro" id="IPR023214">
    <property type="entry name" value="HAD_sf"/>
</dbReference>
<proteinExistence type="inferred from homology"/>
<feature type="region of interest" description="Disordered" evidence="8">
    <location>
        <begin position="20"/>
        <end position="40"/>
    </location>
</feature>
<dbReference type="SUPFAM" id="SSF81653">
    <property type="entry name" value="Calcium ATPase, transduction domain A"/>
    <property type="match status" value="1"/>
</dbReference>
<keyword evidence="5 7" id="KW-1133">Transmembrane helix</keyword>
<feature type="transmembrane region" description="Helical" evidence="7">
    <location>
        <begin position="1247"/>
        <end position="1273"/>
    </location>
</feature>
<dbReference type="SFLD" id="SFLDG00002">
    <property type="entry name" value="C1.7:_P-type_atpase_like"/>
    <property type="match status" value="1"/>
</dbReference>
<dbReference type="InterPro" id="IPR006694">
    <property type="entry name" value="Fatty_acid_hydroxylase"/>
</dbReference>
<dbReference type="PROSITE" id="PS50846">
    <property type="entry name" value="HMA_2"/>
    <property type="match status" value="1"/>
</dbReference>
<dbReference type="NCBIfam" id="TIGR01511">
    <property type="entry name" value="ATPase-IB1_Cu"/>
    <property type="match status" value="1"/>
</dbReference>
<feature type="transmembrane region" description="Helical" evidence="7">
    <location>
        <begin position="1293"/>
        <end position="1312"/>
    </location>
</feature>
<reference evidence="11" key="1">
    <citation type="journal article" date="2015" name="Genome Announc.">
        <title>Genome sequence of the AIDS-associated pathogen Penicillium marneffei (ATCC18224) and its near taxonomic relative Talaromyces stipitatus (ATCC10500).</title>
        <authorList>
            <person name="Nierman W.C."/>
            <person name="Fedorova-Abrams N.D."/>
            <person name="Andrianopoulos A."/>
        </authorList>
    </citation>
    <scope>NUCLEOTIDE SEQUENCE [LARGE SCALE GENOMIC DNA]</scope>
    <source>
        <strain evidence="11">ATCC 18224 / CBS 334.59 / QM 7333</strain>
    </source>
</reference>
<dbReference type="SUPFAM" id="SSF55008">
    <property type="entry name" value="HMA, heavy metal-associated domain"/>
    <property type="match status" value="1"/>
</dbReference>
<feature type="transmembrane region" description="Helical" evidence="7">
    <location>
        <begin position="1101"/>
        <end position="1120"/>
    </location>
</feature>
<dbReference type="GO" id="GO:0016020">
    <property type="term" value="C:membrane"/>
    <property type="evidence" value="ECO:0007669"/>
    <property type="project" value="UniProtKB-SubCell"/>
</dbReference>
<keyword evidence="3 7" id="KW-0479">Metal-binding</keyword>
<keyword evidence="7" id="KW-0067">ATP-binding</keyword>
<dbReference type="GO" id="GO:0016887">
    <property type="term" value="F:ATP hydrolysis activity"/>
    <property type="evidence" value="ECO:0007669"/>
    <property type="project" value="InterPro"/>
</dbReference>
<dbReference type="InterPro" id="IPR036412">
    <property type="entry name" value="HAD-like_sf"/>
</dbReference>
<evidence type="ECO:0000256" key="7">
    <source>
        <dbReference type="RuleBase" id="RU362081"/>
    </source>
</evidence>
<dbReference type="SUPFAM" id="SSF56784">
    <property type="entry name" value="HAD-like"/>
    <property type="match status" value="1"/>
</dbReference>
<dbReference type="GO" id="GO:0008610">
    <property type="term" value="P:lipid biosynthetic process"/>
    <property type="evidence" value="ECO:0007669"/>
    <property type="project" value="InterPro"/>
</dbReference>
<dbReference type="InterPro" id="IPR023298">
    <property type="entry name" value="ATPase_P-typ_TM_dom_sf"/>
</dbReference>
<evidence type="ECO:0000256" key="6">
    <source>
        <dbReference type="ARBA" id="ARBA00023136"/>
    </source>
</evidence>
<dbReference type="Gene3D" id="3.40.1110.10">
    <property type="entry name" value="Calcium-transporting ATPase, cytoplasmic domain N"/>
    <property type="match status" value="1"/>
</dbReference>